<sequence length="18" mass="1999">MFWTDAACVWRLATVAAS</sequence>
<evidence type="ECO:0000313" key="1">
    <source>
        <dbReference type="EMBL" id="JAD22619.1"/>
    </source>
</evidence>
<accession>A0A0A8Y9T6</accession>
<reference evidence="1" key="2">
    <citation type="journal article" date="2015" name="Data Brief">
        <title>Shoot transcriptome of the giant reed, Arundo donax.</title>
        <authorList>
            <person name="Barrero R.A."/>
            <person name="Guerrero F.D."/>
            <person name="Moolhuijzen P."/>
            <person name="Goolsby J.A."/>
            <person name="Tidwell J."/>
            <person name="Bellgard S.E."/>
            <person name="Bellgard M.I."/>
        </authorList>
    </citation>
    <scope>NUCLEOTIDE SEQUENCE</scope>
    <source>
        <tissue evidence="1">Shoot tissue taken approximately 20 cm above the soil surface</tissue>
    </source>
</reference>
<reference evidence="1" key="1">
    <citation type="submission" date="2014-09" db="EMBL/GenBank/DDBJ databases">
        <authorList>
            <person name="Magalhaes I.L.F."/>
            <person name="Oliveira U."/>
            <person name="Santos F.R."/>
            <person name="Vidigal T.H.D.A."/>
            <person name="Brescovit A.D."/>
            <person name="Santos A.J."/>
        </authorList>
    </citation>
    <scope>NUCLEOTIDE SEQUENCE</scope>
    <source>
        <tissue evidence="1">Shoot tissue taken approximately 20 cm above the soil surface</tissue>
    </source>
</reference>
<dbReference type="AlphaFoldDB" id="A0A0A8Y9T6"/>
<name>A0A0A8Y9T6_ARUDO</name>
<protein>
    <submittedName>
        <fullName evidence="1">Uncharacterized protein</fullName>
    </submittedName>
</protein>
<organism evidence="1">
    <name type="scientific">Arundo donax</name>
    <name type="common">Giant reed</name>
    <name type="synonym">Donax arundinaceus</name>
    <dbReference type="NCBI Taxonomy" id="35708"/>
    <lineage>
        <taxon>Eukaryota</taxon>
        <taxon>Viridiplantae</taxon>
        <taxon>Streptophyta</taxon>
        <taxon>Embryophyta</taxon>
        <taxon>Tracheophyta</taxon>
        <taxon>Spermatophyta</taxon>
        <taxon>Magnoliopsida</taxon>
        <taxon>Liliopsida</taxon>
        <taxon>Poales</taxon>
        <taxon>Poaceae</taxon>
        <taxon>PACMAD clade</taxon>
        <taxon>Arundinoideae</taxon>
        <taxon>Arundineae</taxon>
        <taxon>Arundo</taxon>
    </lineage>
</organism>
<dbReference type="EMBL" id="GBRH01275276">
    <property type="protein sequence ID" value="JAD22619.1"/>
    <property type="molecule type" value="Transcribed_RNA"/>
</dbReference>
<proteinExistence type="predicted"/>